<accession>A0A0A9F408</accession>
<feature type="region of interest" description="Disordered" evidence="1">
    <location>
        <begin position="152"/>
        <end position="171"/>
    </location>
</feature>
<sequence length="194" mass="21742">MEHPNHDIYILLQWYNHSHRSRGRCRDPRPRDIVPIRGTGSNRVDVPVVAGSQPRFRRDFRGDEMQMGSQGRLRTAYLNRARARGSSGEGLRSPCPSPSSAARRRRGRQRVPYNNTSYLIQVSSTINYLVLPVCTSCTSFLHTPAQLQAALGRGKGNTVEPDTNQLPTNPKNSDVAIAFGIAGRPQLMMKWKCT</sequence>
<feature type="compositionally biased region" description="Low complexity" evidence="1">
    <location>
        <begin position="92"/>
        <end position="101"/>
    </location>
</feature>
<dbReference type="EMBL" id="GBRH01190141">
    <property type="protein sequence ID" value="JAE07755.1"/>
    <property type="molecule type" value="Transcribed_RNA"/>
</dbReference>
<protein>
    <submittedName>
        <fullName evidence="2">Uncharacterized protein</fullName>
    </submittedName>
</protein>
<organism evidence="2">
    <name type="scientific">Arundo donax</name>
    <name type="common">Giant reed</name>
    <name type="synonym">Donax arundinaceus</name>
    <dbReference type="NCBI Taxonomy" id="35708"/>
    <lineage>
        <taxon>Eukaryota</taxon>
        <taxon>Viridiplantae</taxon>
        <taxon>Streptophyta</taxon>
        <taxon>Embryophyta</taxon>
        <taxon>Tracheophyta</taxon>
        <taxon>Spermatophyta</taxon>
        <taxon>Magnoliopsida</taxon>
        <taxon>Liliopsida</taxon>
        <taxon>Poales</taxon>
        <taxon>Poaceae</taxon>
        <taxon>PACMAD clade</taxon>
        <taxon>Arundinoideae</taxon>
        <taxon>Arundineae</taxon>
        <taxon>Arundo</taxon>
    </lineage>
</organism>
<name>A0A0A9F408_ARUDO</name>
<evidence type="ECO:0000256" key="1">
    <source>
        <dbReference type="SAM" id="MobiDB-lite"/>
    </source>
</evidence>
<dbReference type="AlphaFoldDB" id="A0A0A9F408"/>
<reference evidence="2" key="2">
    <citation type="journal article" date="2015" name="Data Brief">
        <title>Shoot transcriptome of the giant reed, Arundo donax.</title>
        <authorList>
            <person name="Barrero R.A."/>
            <person name="Guerrero F.D."/>
            <person name="Moolhuijzen P."/>
            <person name="Goolsby J.A."/>
            <person name="Tidwell J."/>
            <person name="Bellgard S.E."/>
            <person name="Bellgard M.I."/>
        </authorList>
    </citation>
    <scope>NUCLEOTIDE SEQUENCE</scope>
    <source>
        <tissue evidence="2">Shoot tissue taken approximately 20 cm above the soil surface</tissue>
    </source>
</reference>
<proteinExistence type="predicted"/>
<feature type="compositionally biased region" description="Polar residues" evidence="1">
    <location>
        <begin position="160"/>
        <end position="171"/>
    </location>
</feature>
<reference evidence="2" key="1">
    <citation type="submission" date="2014-09" db="EMBL/GenBank/DDBJ databases">
        <authorList>
            <person name="Magalhaes I.L.F."/>
            <person name="Oliveira U."/>
            <person name="Santos F.R."/>
            <person name="Vidigal T.H.D.A."/>
            <person name="Brescovit A.D."/>
            <person name="Santos A.J."/>
        </authorList>
    </citation>
    <scope>NUCLEOTIDE SEQUENCE</scope>
    <source>
        <tissue evidence="2">Shoot tissue taken approximately 20 cm above the soil surface</tissue>
    </source>
</reference>
<feature type="region of interest" description="Disordered" evidence="1">
    <location>
        <begin position="81"/>
        <end position="109"/>
    </location>
</feature>
<evidence type="ECO:0000313" key="2">
    <source>
        <dbReference type="EMBL" id="JAE07755.1"/>
    </source>
</evidence>